<keyword evidence="1" id="KW-0732">Signal</keyword>
<evidence type="ECO:0000313" key="3">
    <source>
        <dbReference type="Proteomes" id="UP000654075"/>
    </source>
</evidence>
<evidence type="ECO:0000256" key="1">
    <source>
        <dbReference type="SAM" id="SignalP"/>
    </source>
</evidence>
<gene>
    <name evidence="2" type="ORF">PGLA1383_LOCUS52258</name>
</gene>
<proteinExistence type="predicted"/>
<dbReference type="EMBL" id="CAJNNV010031561">
    <property type="protein sequence ID" value="CAE8636855.1"/>
    <property type="molecule type" value="Genomic_DNA"/>
</dbReference>
<feature type="signal peptide" evidence="1">
    <location>
        <begin position="1"/>
        <end position="26"/>
    </location>
</feature>
<feature type="chain" id="PRO_5032760086" evidence="1">
    <location>
        <begin position="27"/>
        <end position="210"/>
    </location>
</feature>
<organism evidence="2 3">
    <name type="scientific">Polarella glacialis</name>
    <name type="common">Dinoflagellate</name>
    <dbReference type="NCBI Taxonomy" id="89957"/>
    <lineage>
        <taxon>Eukaryota</taxon>
        <taxon>Sar</taxon>
        <taxon>Alveolata</taxon>
        <taxon>Dinophyceae</taxon>
        <taxon>Suessiales</taxon>
        <taxon>Suessiaceae</taxon>
        <taxon>Polarella</taxon>
    </lineage>
</organism>
<accession>A0A813HGX6</accession>
<sequence>SGRRLTPCTLALLVWSLSGKAASASASDTGVAHEGFAACWSRGAGFTYKECCGRPGSASDPFCFDAVFTEERCCQEADNSAECWDYARFHINHAIRLGEERAAIPGGEQTWIQVNALRQYVQHDGLLYFFCCNGFHNEYCWGPARPETMVADQDSWAGVSDITPWYALCCFPRLRAKLKDPAPEWMQTQIERDLRSLARPGRPGTTWPSS</sequence>
<evidence type="ECO:0000313" key="2">
    <source>
        <dbReference type="EMBL" id="CAE8636855.1"/>
    </source>
</evidence>
<protein>
    <submittedName>
        <fullName evidence="2">Uncharacterized protein</fullName>
    </submittedName>
</protein>
<comment type="caution">
    <text evidence="2">The sequence shown here is derived from an EMBL/GenBank/DDBJ whole genome shotgun (WGS) entry which is preliminary data.</text>
</comment>
<dbReference type="OrthoDB" id="10478568at2759"/>
<name>A0A813HGX6_POLGL</name>
<feature type="non-terminal residue" evidence="2">
    <location>
        <position position="210"/>
    </location>
</feature>
<keyword evidence="3" id="KW-1185">Reference proteome</keyword>
<dbReference type="AlphaFoldDB" id="A0A813HGX6"/>
<reference evidence="2" key="1">
    <citation type="submission" date="2021-02" db="EMBL/GenBank/DDBJ databases">
        <authorList>
            <person name="Dougan E. K."/>
            <person name="Rhodes N."/>
            <person name="Thang M."/>
            <person name="Chan C."/>
        </authorList>
    </citation>
    <scope>NUCLEOTIDE SEQUENCE</scope>
</reference>
<dbReference type="Proteomes" id="UP000654075">
    <property type="component" value="Unassembled WGS sequence"/>
</dbReference>